<dbReference type="PANTHER" id="PTHR33083">
    <property type="entry name" value="EXPRESSED PROTEIN"/>
    <property type="match status" value="1"/>
</dbReference>
<dbReference type="EMBL" id="JAIWQS010000006">
    <property type="protein sequence ID" value="KAJ8761824.1"/>
    <property type="molecule type" value="Genomic_DNA"/>
</dbReference>
<name>A0AAV8T640_9ROSI</name>
<protein>
    <recommendedName>
        <fullName evidence="5">Senescence regulator</fullName>
    </recommendedName>
</protein>
<feature type="compositionally biased region" description="Basic and acidic residues" evidence="2">
    <location>
        <begin position="41"/>
        <end position="55"/>
    </location>
</feature>
<feature type="compositionally biased region" description="Acidic residues" evidence="2">
    <location>
        <begin position="150"/>
        <end position="159"/>
    </location>
</feature>
<feature type="region of interest" description="Disordered" evidence="2">
    <location>
        <begin position="1"/>
        <end position="69"/>
    </location>
</feature>
<evidence type="ECO:0000313" key="3">
    <source>
        <dbReference type="EMBL" id="KAJ8761824.1"/>
    </source>
</evidence>
<proteinExistence type="inferred from homology"/>
<dbReference type="Proteomes" id="UP001159364">
    <property type="component" value="Linkage Group LG06"/>
</dbReference>
<reference evidence="3 4" key="1">
    <citation type="submission" date="2021-09" db="EMBL/GenBank/DDBJ databases">
        <title>Genomic insights and catalytic innovation underlie evolution of tropane alkaloids biosynthesis.</title>
        <authorList>
            <person name="Wang Y.-J."/>
            <person name="Tian T."/>
            <person name="Huang J.-P."/>
            <person name="Huang S.-X."/>
        </authorList>
    </citation>
    <scope>NUCLEOTIDE SEQUENCE [LARGE SCALE GENOMIC DNA]</scope>
    <source>
        <strain evidence="3">KIB-2018</strain>
        <tissue evidence="3">Leaf</tissue>
    </source>
</reference>
<feature type="compositionally biased region" description="Basic and acidic residues" evidence="2">
    <location>
        <begin position="1"/>
        <end position="14"/>
    </location>
</feature>
<feature type="region of interest" description="Disordered" evidence="2">
    <location>
        <begin position="141"/>
        <end position="160"/>
    </location>
</feature>
<evidence type="ECO:0000313" key="4">
    <source>
        <dbReference type="Proteomes" id="UP001159364"/>
    </source>
</evidence>
<dbReference type="InterPro" id="IPR007608">
    <property type="entry name" value="Senescence_reg_S40"/>
</dbReference>
<evidence type="ECO:0000256" key="2">
    <source>
        <dbReference type="SAM" id="MobiDB-lite"/>
    </source>
</evidence>
<evidence type="ECO:0008006" key="5">
    <source>
        <dbReference type="Google" id="ProtNLM"/>
    </source>
</evidence>
<organism evidence="3 4">
    <name type="scientific">Erythroxylum novogranatense</name>
    <dbReference type="NCBI Taxonomy" id="1862640"/>
    <lineage>
        <taxon>Eukaryota</taxon>
        <taxon>Viridiplantae</taxon>
        <taxon>Streptophyta</taxon>
        <taxon>Embryophyta</taxon>
        <taxon>Tracheophyta</taxon>
        <taxon>Spermatophyta</taxon>
        <taxon>Magnoliopsida</taxon>
        <taxon>eudicotyledons</taxon>
        <taxon>Gunneridae</taxon>
        <taxon>Pentapetalae</taxon>
        <taxon>rosids</taxon>
        <taxon>fabids</taxon>
        <taxon>Malpighiales</taxon>
        <taxon>Erythroxylaceae</taxon>
        <taxon>Erythroxylum</taxon>
    </lineage>
</organism>
<accession>A0AAV8T640</accession>
<comment type="similarity">
    <text evidence="1">Belongs to the senescence regulator S40 family.</text>
</comment>
<dbReference type="GO" id="GO:0010150">
    <property type="term" value="P:leaf senescence"/>
    <property type="evidence" value="ECO:0007669"/>
    <property type="project" value="UniProtKB-ARBA"/>
</dbReference>
<keyword evidence="4" id="KW-1185">Reference proteome</keyword>
<gene>
    <name evidence="3" type="ORF">K2173_004673</name>
</gene>
<sequence length="209" mass="23499">MADWHSHVVNEARFDSGGSRRSMRNEEFEEDDVWSVVSSAIKEREDSSPKIRKSNDYSSSGSSSAAWRLPSAPRMIRRYNTTNTNTTAGSHEAKVVQRSSAPMNIPDWSKIYGKNARIDSWANDGTVYSVGDDHHHVNGCQDDDVRGNNEFEEEDDDDGMVPPHEWIARKLARSQISSFSVCEGFGRTLKGRELSKVRNAILTKTGFLE</sequence>
<dbReference type="PANTHER" id="PTHR33083:SF103">
    <property type="entry name" value="SENESCENCE REGULATOR"/>
    <property type="match status" value="1"/>
</dbReference>
<comment type="caution">
    <text evidence="3">The sequence shown here is derived from an EMBL/GenBank/DDBJ whole genome shotgun (WGS) entry which is preliminary data.</text>
</comment>
<dbReference type="Pfam" id="PF04520">
    <property type="entry name" value="Senescence_reg"/>
    <property type="match status" value="1"/>
</dbReference>
<dbReference type="AlphaFoldDB" id="A0AAV8T640"/>
<evidence type="ECO:0000256" key="1">
    <source>
        <dbReference type="ARBA" id="ARBA00034773"/>
    </source>
</evidence>